<sequence>MENLKETHPAGPPTEMLEPPPPPTSDNLLGPTSPGPVTSPRRKSPFPKWSPPTQASTPNPVGNHPPPRKSPPRRPSPSPNIEYLSPPAVESYSDPICPYPSTAPS</sequence>
<accession>A0AA87YVH5</accession>
<dbReference type="Proteomes" id="UP001187192">
    <property type="component" value="Unassembled WGS sequence"/>
</dbReference>
<name>A0AA87YVH5_FICCA</name>
<feature type="compositionally biased region" description="Polar residues" evidence="1">
    <location>
        <begin position="51"/>
        <end position="60"/>
    </location>
</feature>
<evidence type="ECO:0000256" key="1">
    <source>
        <dbReference type="SAM" id="MobiDB-lite"/>
    </source>
</evidence>
<evidence type="ECO:0000313" key="3">
    <source>
        <dbReference type="Proteomes" id="UP001187192"/>
    </source>
</evidence>
<proteinExistence type="predicted"/>
<protein>
    <submittedName>
        <fullName evidence="2">Uncharacterized protein</fullName>
    </submittedName>
</protein>
<comment type="caution">
    <text evidence="2">The sequence shown here is derived from an EMBL/GenBank/DDBJ whole genome shotgun (WGS) entry which is preliminary data.</text>
</comment>
<dbReference type="AlphaFoldDB" id="A0AA87YVH5"/>
<organism evidence="2 3">
    <name type="scientific">Ficus carica</name>
    <name type="common">Common fig</name>
    <dbReference type="NCBI Taxonomy" id="3494"/>
    <lineage>
        <taxon>Eukaryota</taxon>
        <taxon>Viridiplantae</taxon>
        <taxon>Streptophyta</taxon>
        <taxon>Embryophyta</taxon>
        <taxon>Tracheophyta</taxon>
        <taxon>Spermatophyta</taxon>
        <taxon>Magnoliopsida</taxon>
        <taxon>eudicotyledons</taxon>
        <taxon>Gunneridae</taxon>
        <taxon>Pentapetalae</taxon>
        <taxon>rosids</taxon>
        <taxon>fabids</taxon>
        <taxon>Rosales</taxon>
        <taxon>Moraceae</taxon>
        <taxon>Ficeae</taxon>
        <taxon>Ficus</taxon>
    </lineage>
</organism>
<gene>
    <name evidence="2" type="ORF">TIFTF001_000388</name>
</gene>
<dbReference type="EMBL" id="BTGU01000001">
    <property type="protein sequence ID" value="GMN24033.1"/>
    <property type="molecule type" value="Genomic_DNA"/>
</dbReference>
<keyword evidence="3" id="KW-1185">Reference proteome</keyword>
<evidence type="ECO:0000313" key="2">
    <source>
        <dbReference type="EMBL" id="GMN24033.1"/>
    </source>
</evidence>
<reference evidence="2" key="1">
    <citation type="submission" date="2023-07" db="EMBL/GenBank/DDBJ databases">
        <title>draft genome sequence of fig (Ficus carica).</title>
        <authorList>
            <person name="Takahashi T."/>
            <person name="Nishimura K."/>
        </authorList>
    </citation>
    <scope>NUCLEOTIDE SEQUENCE</scope>
</reference>
<feature type="region of interest" description="Disordered" evidence="1">
    <location>
        <begin position="1"/>
        <end position="105"/>
    </location>
</feature>